<dbReference type="InterPro" id="IPR002220">
    <property type="entry name" value="DapA-like"/>
</dbReference>
<dbReference type="Proteomes" id="UP000505355">
    <property type="component" value="Chromosome"/>
</dbReference>
<dbReference type="PANTHER" id="PTHR42849:SF1">
    <property type="entry name" value="N-ACETYLNEURAMINATE LYASE"/>
    <property type="match status" value="1"/>
</dbReference>
<dbReference type="AlphaFoldDB" id="A0A7D4QNN5"/>
<sequence>MEALTAGQLLGNWATVLLPINDDDSINYEKLSDEIDLLIAAGVNGIYTNGTAGEFYNQTEEEFDRISQMVAEKCNRAGMPFQLGCSHMSPKISLERLKRVLHLKPGAIQVILPDWYAPGMPEVIDYLKLMAATVFPTGLVLYNPGHSKKKLNPEDFAEIREAGISLIGCKLAGGDKEWYQKMKTLNPELSLFTPGHKLATGIGFGANGSYSNVACINPKAAQLWYETMLTDMDKALEMQGRIQEFIFKYIIPYITEKGYSDQAIDKFLAAIGGWCNVGTRLRWPYHWIDEAEIKRMRPICKDLLPEFF</sequence>
<accession>A0A7D4QNN5</accession>
<organism evidence="4 5">
    <name type="scientific">Mucilaginibacter mali</name>
    <dbReference type="NCBI Taxonomy" id="2740462"/>
    <lineage>
        <taxon>Bacteria</taxon>
        <taxon>Pseudomonadati</taxon>
        <taxon>Bacteroidota</taxon>
        <taxon>Sphingobacteriia</taxon>
        <taxon>Sphingobacteriales</taxon>
        <taxon>Sphingobacteriaceae</taxon>
        <taxon>Mucilaginibacter</taxon>
    </lineage>
</organism>
<dbReference type="InterPro" id="IPR013785">
    <property type="entry name" value="Aldolase_TIM"/>
</dbReference>
<dbReference type="PANTHER" id="PTHR42849">
    <property type="entry name" value="N-ACETYLNEURAMINATE LYASE"/>
    <property type="match status" value="1"/>
</dbReference>
<feature type="active site" description="Proton donor/acceptor" evidence="3">
    <location>
        <position position="142"/>
    </location>
</feature>
<dbReference type="RefSeq" id="WP_173417279.1">
    <property type="nucleotide sequence ID" value="NZ_CP054139.1"/>
</dbReference>
<feature type="active site" description="Schiff-base intermediate with substrate" evidence="3">
    <location>
        <position position="170"/>
    </location>
</feature>
<comment type="similarity">
    <text evidence="2">Belongs to the DapA family.</text>
</comment>
<dbReference type="SUPFAM" id="SSF51569">
    <property type="entry name" value="Aldolase"/>
    <property type="match status" value="1"/>
</dbReference>
<dbReference type="GO" id="GO:0005829">
    <property type="term" value="C:cytosol"/>
    <property type="evidence" value="ECO:0007669"/>
    <property type="project" value="TreeGrafter"/>
</dbReference>
<reference evidence="4 5" key="1">
    <citation type="submission" date="2020-05" db="EMBL/GenBank/DDBJ databases">
        <title>Mucilaginibacter mali sp. nov.</title>
        <authorList>
            <person name="Kim H.S."/>
            <person name="Lee K.C."/>
            <person name="Suh M.K."/>
            <person name="Kim J.-S."/>
            <person name="Han K.-I."/>
            <person name="Eom M.K."/>
            <person name="Shin Y.K."/>
            <person name="Lee J.-S."/>
        </authorList>
    </citation>
    <scope>NUCLEOTIDE SEQUENCE [LARGE SCALE GENOMIC DNA]</scope>
    <source>
        <strain evidence="4 5">G2-14</strain>
    </source>
</reference>
<keyword evidence="1 2" id="KW-0456">Lyase</keyword>
<protein>
    <submittedName>
        <fullName evidence="4">Dihydrodipicolinate synthase family protein</fullName>
    </submittedName>
</protein>
<gene>
    <name evidence="4" type="ORF">HQ865_23650</name>
</gene>
<evidence type="ECO:0000313" key="5">
    <source>
        <dbReference type="Proteomes" id="UP000505355"/>
    </source>
</evidence>
<dbReference type="PIRSF" id="PIRSF001365">
    <property type="entry name" value="DHDPS"/>
    <property type="match status" value="1"/>
</dbReference>
<dbReference type="EMBL" id="CP054139">
    <property type="protein sequence ID" value="QKJ32630.1"/>
    <property type="molecule type" value="Genomic_DNA"/>
</dbReference>
<proteinExistence type="inferred from homology"/>
<evidence type="ECO:0000256" key="1">
    <source>
        <dbReference type="ARBA" id="ARBA00023239"/>
    </source>
</evidence>
<dbReference type="KEGG" id="mmab:HQ865_23650"/>
<evidence type="ECO:0000313" key="4">
    <source>
        <dbReference type="EMBL" id="QKJ32630.1"/>
    </source>
</evidence>
<evidence type="ECO:0000256" key="3">
    <source>
        <dbReference type="PIRSR" id="PIRSR001365-1"/>
    </source>
</evidence>
<dbReference type="GO" id="GO:0008747">
    <property type="term" value="F:N-acetylneuraminate lyase activity"/>
    <property type="evidence" value="ECO:0007669"/>
    <property type="project" value="TreeGrafter"/>
</dbReference>
<keyword evidence="5" id="KW-1185">Reference proteome</keyword>
<dbReference type="Gene3D" id="3.20.20.70">
    <property type="entry name" value="Aldolase class I"/>
    <property type="match status" value="1"/>
</dbReference>
<dbReference type="CDD" id="cd00408">
    <property type="entry name" value="DHDPS-like"/>
    <property type="match status" value="1"/>
</dbReference>
<name>A0A7D4QNN5_9SPHI</name>
<dbReference type="SMART" id="SM01130">
    <property type="entry name" value="DHDPS"/>
    <property type="match status" value="1"/>
</dbReference>
<dbReference type="Pfam" id="PF00701">
    <property type="entry name" value="DHDPS"/>
    <property type="match status" value="1"/>
</dbReference>
<evidence type="ECO:0000256" key="2">
    <source>
        <dbReference type="PIRNR" id="PIRNR001365"/>
    </source>
</evidence>
<dbReference type="GO" id="GO:0019262">
    <property type="term" value="P:N-acetylneuraminate catabolic process"/>
    <property type="evidence" value="ECO:0007669"/>
    <property type="project" value="TreeGrafter"/>
</dbReference>